<reference evidence="3" key="1">
    <citation type="submission" date="2015-11" db="EMBL/GenBank/DDBJ databases">
        <authorList>
            <person name="Kumar R."/>
            <person name="Singh D."/>
            <person name="Swarnkar M.K."/>
            <person name="Singh A.K."/>
            <person name="Kumar S."/>
        </authorList>
    </citation>
    <scope>NUCLEOTIDE SEQUENCE [LARGE SCALE GENOMIC DNA]</scope>
    <source>
        <strain evidence="3">ERGS4:06</strain>
    </source>
</reference>
<reference evidence="2 3" key="2">
    <citation type="journal article" date="2016" name="J. Biotechnol.">
        <title>Complete genome sequence of Arthrobacter alpinus ERGS4:06, a yellow pigmented bacterium tolerant to cold and radiations isolated from Sikkim Himalaya.</title>
        <authorList>
            <person name="Kumar R."/>
            <person name="Singh D."/>
            <person name="Swarnkar M.K."/>
            <person name="Singh A.K."/>
            <person name="Kumar S."/>
        </authorList>
    </citation>
    <scope>NUCLEOTIDE SEQUENCE [LARGE SCALE GENOMIC DNA]</scope>
    <source>
        <strain evidence="2 3">ERGS4:06</strain>
    </source>
</reference>
<dbReference type="RefSeq" id="WP_062288334.1">
    <property type="nucleotide sequence ID" value="NZ_CP013200.1"/>
</dbReference>
<dbReference type="AlphaFoldDB" id="A0A0S2M053"/>
<accession>A0A0S2M053</accession>
<feature type="region of interest" description="Disordered" evidence="1">
    <location>
        <begin position="102"/>
        <end position="141"/>
    </location>
</feature>
<organism evidence="2 3">
    <name type="scientific">Arthrobacter alpinus</name>
    <dbReference type="NCBI Taxonomy" id="656366"/>
    <lineage>
        <taxon>Bacteria</taxon>
        <taxon>Bacillati</taxon>
        <taxon>Actinomycetota</taxon>
        <taxon>Actinomycetes</taxon>
        <taxon>Micrococcales</taxon>
        <taxon>Micrococcaceae</taxon>
        <taxon>Arthrobacter</taxon>
    </lineage>
</organism>
<evidence type="ECO:0000256" key="1">
    <source>
        <dbReference type="SAM" id="MobiDB-lite"/>
    </source>
</evidence>
<dbReference type="EMBL" id="CP013200">
    <property type="protein sequence ID" value="ALO66807.1"/>
    <property type="molecule type" value="Genomic_DNA"/>
</dbReference>
<evidence type="ECO:0000313" key="2">
    <source>
        <dbReference type="EMBL" id="ALO66807.1"/>
    </source>
</evidence>
<protein>
    <submittedName>
        <fullName evidence="2">Uncharacterized protein</fullName>
    </submittedName>
</protein>
<dbReference type="Proteomes" id="UP000059574">
    <property type="component" value="Chromosome"/>
</dbReference>
<dbReference type="OrthoDB" id="5190586at2"/>
<proteinExistence type="predicted"/>
<sequence>MGTFTESVTMECSPEGEPVRMWWRGLCHEIVAKPQSWYQRRPWWQDHTSLRPGEGVGYVDTQIWRLQVVREGEPGILTMDVLLYRPSLRWRVIKVHPRVEREFTEAEPESAEPEVQETECPEQFQETEPLEVDAVEREDSA</sequence>
<gene>
    <name evidence="2" type="ORF">AS189_10230</name>
</gene>
<evidence type="ECO:0000313" key="3">
    <source>
        <dbReference type="Proteomes" id="UP000059574"/>
    </source>
</evidence>
<name>A0A0S2M053_9MICC</name>
<feature type="compositionally biased region" description="Acidic residues" evidence="1">
    <location>
        <begin position="105"/>
        <end position="120"/>
    </location>
</feature>